<evidence type="ECO:0000256" key="1">
    <source>
        <dbReference type="SAM" id="Phobius"/>
    </source>
</evidence>
<accession>A0A7J9JED6</accession>
<name>A0A7J9JED6_9ROSI</name>
<evidence type="ECO:0000313" key="3">
    <source>
        <dbReference type="Proteomes" id="UP000593575"/>
    </source>
</evidence>
<keyword evidence="3" id="KW-1185">Reference proteome</keyword>
<proteinExistence type="predicted"/>
<evidence type="ECO:0000313" key="2">
    <source>
        <dbReference type="EMBL" id="MBA0832637.1"/>
    </source>
</evidence>
<dbReference type="AlphaFoldDB" id="A0A7J9JED6"/>
<keyword evidence="1" id="KW-1133">Transmembrane helix</keyword>
<protein>
    <submittedName>
        <fullName evidence="2">Uncharacterized protein</fullName>
    </submittedName>
</protein>
<keyword evidence="1" id="KW-0812">Transmembrane</keyword>
<reference evidence="2 3" key="1">
    <citation type="journal article" date="2019" name="Genome Biol. Evol.">
        <title>Insights into the evolution of the New World diploid cottons (Gossypium, subgenus Houzingenia) based on genome sequencing.</title>
        <authorList>
            <person name="Grover C.E."/>
            <person name="Arick M.A. 2nd"/>
            <person name="Thrash A."/>
            <person name="Conover J.L."/>
            <person name="Sanders W.S."/>
            <person name="Peterson D.G."/>
            <person name="Frelichowski J.E."/>
            <person name="Scheffler J.A."/>
            <person name="Scheffler B.E."/>
            <person name="Wendel J.F."/>
        </authorList>
    </citation>
    <scope>NUCLEOTIDE SEQUENCE [LARGE SCALE GENOMIC DNA]</scope>
    <source>
        <strain evidence="2">6</strain>
        <tissue evidence="2">Leaf</tissue>
    </source>
</reference>
<comment type="caution">
    <text evidence="2">The sequence shown here is derived from an EMBL/GenBank/DDBJ whole genome shotgun (WGS) entry which is preliminary data.</text>
</comment>
<feature type="transmembrane region" description="Helical" evidence="1">
    <location>
        <begin position="56"/>
        <end position="81"/>
    </location>
</feature>
<dbReference type="EMBL" id="JABFAE010000007">
    <property type="protein sequence ID" value="MBA0832637.1"/>
    <property type="molecule type" value="Genomic_DNA"/>
</dbReference>
<gene>
    <name evidence="2" type="ORF">Goarm_017019</name>
</gene>
<organism evidence="2 3">
    <name type="scientific">Gossypium armourianum</name>
    <dbReference type="NCBI Taxonomy" id="34283"/>
    <lineage>
        <taxon>Eukaryota</taxon>
        <taxon>Viridiplantae</taxon>
        <taxon>Streptophyta</taxon>
        <taxon>Embryophyta</taxon>
        <taxon>Tracheophyta</taxon>
        <taxon>Spermatophyta</taxon>
        <taxon>Magnoliopsida</taxon>
        <taxon>eudicotyledons</taxon>
        <taxon>Gunneridae</taxon>
        <taxon>Pentapetalae</taxon>
        <taxon>rosids</taxon>
        <taxon>malvids</taxon>
        <taxon>Malvales</taxon>
        <taxon>Malvaceae</taxon>
        <taxon>Malvoideae</taxon>
        <taxon>Gossypium</taxon>
    </lineage>
</organism>
<dbReference type="Proteomes" id="UP000593575">
    <property type="component" value="Unassembled WGS sequence"/>
</dbReference>
<keyword evidence="1" id="KW-0472">Membrane</keyword>
<sequence length="114" mass="12444">MILQETALHCGKSGFLTGRLLSSSYRNPTQHLLTHCASMPPTTDSDNTDCGIATQIFIVMVMSSTLWVSAIILGIGSLLMFSEIQGILPTCQQPRGRLNTISKMLTRKETTLSN</sequence>